<evidence type="ECO:0000313" key="3">
    <source>
        <dbReference type="Proteomes" id="UP000621500"/>
    </source>
</evidence>
<feature type="compositionally biased region" description="Basic and acidic residues" evidence="1">
    <location>
        <begin position="85"/>
        <end position="102"/>
    </location>
</feature>
<evidence type="ECO:0008006" key="4">
    <source>
        <dbReference type="Google" id="ProtNLM"/>
    </source>
</evidence>
<evidence type="ECO:0000313" key="2">
    <source>
        <dbReference type="EMBL" id="GIG93681.1"/>
    </source>
</evidence>
<name>A0ABQ4EG34_9ACTN</name>
<dbReference type="EMBL" id="BONX01000002">
    <property type="protein sequence ID" value="GIG93681.1"/>
    <property type="molecule type" value="Genomic_DNA"/>
</dbReference>
<evidence type="ECO:0000256" key="1">
    <source>
        <dbReference type="SAM" id="MobiDB-lite"/>
    </source>
</evidence>
<feature type="region of interest" description="Disordered" evidence="1">
    <location>
        <begin position="85"/>
        <end position="112"/>
    </location>
</feature>
<gene>
    <name evidence="2" type="ORF">Pma05_02540</name>
</gene>
<dbReference type="Proteomes" id="UP000621500">
    <property type="component" value="Unassembled WGS sequence"/>
</dbReference>
<organism evidence="2 3">
    <name type="scientific">Plantactinospora mayteni</name>
    <dbReference type="NCBI Taxonomy" id="566021"/>
    <lineage>
        <taxon>Bacteria</taxon>
        <taxon>Bacillati</taxon>
        <taxon>Actinomycetota</taxon>
        <taxon>Actinomycetes</taxon>
        <taxon>Micromonosporales</taxon>
        <taxon>Micromonosporaceae</taxon>
        <taxon>Plantactinospora</taxon>
    </lineage>
</organism>
<dbReference type="RefSeq" id="WP_203855355.1">
    <property type="nucleotide sequence ID" value="NZ_BAAAZQ010000003.1"/>
</dbReference>
<proteinExistence type="predicted"/>
<reference evidence="2 3" key="1">
    <citation type="submission" date="2021-01" db="EMBL/GenBank/DDBJ databases">
        <title>Whole genome shotgun sequence of Plantactinospora mayteni NBRC 109088.</title>
        <authorList>
            <person name="Komaki H."/>
            <person name="Tamura T."/>
        </authorList>
    </citation>
    <scope>NUCLEOTIDE SEQUENCE [LARGE SCALE GENOMIC DNA]</scope>
    <source>
        <strain evidence="2 3">NBRC 109088</strain>
    </source>
</reference>
<accession>A0ABQ4EG34</accession>
<sequence>MADNFPPELREIAQDLAWVEMTAAAIRATAPGRVETTDRSGTVRLVLGPDGLPESIDVGQDWQRTLGSESIGAAVTEAGRAAVEKRAEHWSEALDERTKSETGESTGTPDELEPYADALRQSVNSMMESAARITPRPLDAVLREFNDVLSEPFDPADMEPPQGTGVTGFGKLTLTLRSDGTLSCAVDPHWAAELSAEELTEELNRALASARAELPDGIAAPTAATVRLQALTAELLAMIRPT</sequence>
<comment type="caution">
    <text evidence="2">The sequence shown here is derived from an EMBL/GenBank/DDBJ whole genome shotgun (WGS) entry which is preliminary data.</text>
</comment>
<protein>
    <recommendedName>
        <fullName evidence="4">YbaB/EbfC family DNA-binding protein</fullName>
    </recommendedName>
</protein>
<keyword evidence="3" id="KW-1185">Reference proteome</keyword>